<name>A0A0A2G361_9PORP</name>
<dbReference type="InterPro" id="IPR027417">
    <property type="entry name" value="P-loop_NTPase"/>
</dbReference>
<gene>
    <name evidence="1" type="ORF">HQ36_05405</name>
</gene>
<evidence type="ECO:0000313" key="1">
    <source>
        <dbReference type="EMBL" id="KGN97711.1"/>
    </source>
</evidence>
<evidence type="ECO:0000313" key="2">
    <source>
        <dbReference type="Proteomes" id="UP000030134"/>
    </source>
</evidence>
<protein>
    <submittedName>
        <fullName evidence="1">Uncharacterized protein</fullName>
    </submittedName>
</protein>
<dbReference type="SUPFAM" id="SSF52540">
    <property type="entry name" value="P-loop containing nucleoside triphosphate hydrolases"/>
    <property type="match status" value="1"/>
</dbReference>
<reference evidence="1 2" key="1">
    <citation type="submission" date="2014-08" db="EMBL/GenBank/DDBJ databases">
        <title>Porphyromonas gingivicanis strain:COT-022_OH1391 Genome sequencing.</title>
        <authorList>
            <person name="Wallis C."/>
            <person name="Deusch O."/>
            <person name="O'Flynn C."/>
            <person name="Davis I."/>
            <person name="Jospin G."/>
            <person name="Darling A.E."/>
            <person name="Coil D.A."/>
            <person name="Alexiev A."/>
            <person name="Horsfall A."/>
            <person name="Kirkwood N."/>
            <person name="Harris S."/>
            <person name="Eisen J.A."/>
        </authorList>
    </citation>
    <scope>NUCLEOTIDE SEQUENCE [LARGE SCALE GENOMIC DNA]</scope>
    <source>
        <strain evidence="2">COT-022 OH1391</strain>
    </source>
</reference>
<keyword evidence="2" id="KW-1185">Reference proteome</keyword>
<sequence>MSKQSIRISRLVQLVREGGSFPLIERTPMNIALASYEEAFLAVARLLLPQGFAVDEHNRRAVFYLLQWLEGSVNARCEEPMEGRMVPADLSKGFFVCGPTGTGKSLVMNIMSELCTHLGVTYRIGDKRFPLAWQSLRASTICMQYAREGRLDTFVKPRVLCIQDLGSEPREVLYMGNRVELLRMIIEERGDRHDCITHFTSNYRLAGERLLQCYGSRAVSRLFEMCNYVEMKGEDRRRASIGKGSQKEALA</sequence>
<dbReference type="OrthoDB" id="835620at2"/>
<organism evidence="1 2">
    <name type="scientific">Porphyromonas gingivicanis</name>
    <dbReference type="NCBI Taxonomy" id="266762"/>
    <lineage>
        <taxon>Bacteria</taxon>
        <taxon>Pseudomonadati</taxon>
        <taxon>Bacteroidota</taxon>
        <taxon>Bacteroidia</taxon>
        <taxon>Bacteroidales</taxon>
        <taxon>Porphyromonadaceae</taxon>
        <taxon>Porphyromonas</taxon>
    </lineage>
</organism>
<dbReference type="STRING" id="266762.HQ36_05405"/>
<dbReference type="RefSeq" id="WP_025842538.1">
    <property type="nucleotide sequence ID" value="NZ_JQZW01000009.1"/>
</dbReference>
<accession>A0A0A2G361</accession>
<dbReference type="EMBL" id="JQZW01000009">
    <property type="protein sequence ID" value="KGN97711.1"/>
    <property type="molecule type" value="Genomic_DNA"/>
</dbReference>
<dbReference type="AlphaFoldDB" id="A0A0A2G361"/>
<comment type="caution">
    <text evidence="1">The sequence shown here is derived from an EMBL/GenBank/DDBJ whole genome shotgun (WGS) entry which is preliminary data.</text>
</comment>
<dbReference type="Proteomes" id="UP000030134">
    <property type="component" value="Unassembled WGS sequence"/>
</dbReference>
<dbReference type="eggNOG" id="COG1484">
    <property type="taxonomic scope" value="Bacteria"/>
</dbReference>
<dbReference type="Gene3D" id="3.40.50.300">
    <property type="entry name" value="P-loop containing nucleotide triphosphate hydrolases"/>
    <property type="match status" value="1"/>
</dbReference>
<proteinExistence type="predicted"/>